<sequence length="155" mass="17998">MKFNFPVINYLPWARNPFGIIFSRLTTILRNAIPNAKSNPQTIISIVVIKCIPIPLIHEIGVIHYLKVEICICLTTIITQRCTDIPGFFTIKICFRTTKSHLYNFFEKSHYFNSKVLALTLDNTINNAVNNKYSLMFIYMIFINVVYFKTNILNV</sequence>
<reference evidence="1 2" key="1">
    <citation type="journal article" date="2013" name="ISME J.">
        <title>Comparative genomics of pathogenic lineages of Vibrio nigripulchritudo identifies virulence-associated traits.</title>
        <authorList>
            <person name="Goudenege D."/>
            <person name="Labreuche Y."/>
            <person name="Krin E."/>
            <person name="Ansquer D."/>
            <person name="Mangenot S."/>
            <person name="Calteau A."/>
            <person name="Medigue C."/>
            <person name="Mazel D."/>
            <person name="Polz M.F."/>
            <person name="Le Roux F."/>
        </authorList>
    </citation>
    <scope>NUCLEOTIDE SEQUENCE [LARGE SCALE GENOMIC DNA]</scope>
    <source>
        <strain evidence="1 2">SOn1</strain>
    </source>
</reference>
<protein>
    <submittedName>
        <fullName evidence="1">Uncharacterized protein</fullName>
    </submittedName>
</protein>
<gene>
    <name evidence="1" type="ORF">VIBNISOn1_650008</name>
</gene>
<organism evidence="1 2">
    <name type="scientific">Vibrio nigripulchritudo SOn1</name>
    <dbReference type="NCBI Taxonomy" id="1238450"/>
    <lineage>
        <taxon>Bacteria</taxon>
        <taxon>Pseudomonadati</taxon>
        <taxon>Pseudomonadota</taxon>
        <taxon>Gammaproteobacteria</taxon>
        <taxon>Vibrionales</taxon>
        <taxon>Vibrionaceae</taxon>
        <taxon>Vibrio</taxon>
    </lineage>
</organism>
<dbReference type="EMBL" id="CAOF01000159">
    <property type="protein sequence ID" value="CCO48834.1"/>
    <property type="molecule type" value="Genomic_DNA"/>
</dbReference>
<dbReference type="Proteomes" id="UP000018211">
    <property type="component" value="Unassembled WGS sequence"/>
</dbReference>
<proteinExistence type="predicted"/>
<evidence type="ECO:0000313" key="2">
    <source>
        <dbReference type="Proteomes" id="UP000018211"/>
    </source>
</evidence>
<evidence type="ECO:0000313" key="1">
    <source>
        <dbReference type="EMBL" id="CCO48834.1"/>
    </source>
</evidence>
<comment type="caution">
    <text evidence="1">The sequence shown here is derived from an EMBL/GenBank/DDBJ whole genome shotgun (WGS) entry which is preliminary data.</text>
</comment>
<dbReference type="AlphaFoldDB" id="A0AAV2VW23"/>
<name>A0AAV2VW23_9VIBR</name>
<accession>A0AAV2VW23</accession>